<dbReference type="Pfam" id="PF03372">
    <property type="entry name" value="Exo_endo_phos"/>
    <property type="match status" value="1"/>
</dbReference>
<evidence type="ECO:0000313" key="2">
    <source>
        <dbReference type="Proteomes" id="UP000813463"/>
    </source>
</evidence>
<evidence type="ECO:0000313" key="3">
    <source>
        <dbReference type="RefSeq" id="XP_056685700.1"/>
    </source>
</evidence>
<protein>
    <recommendedName>
        <fullName evidence="1">Reverse transcriptase domain-containing protein</fullName>
    </recommendedName>
</protein>
<proteinExistence type="predicted"/>
<reference evidence="2" key="1">
    <citation type="journal article" date="2021" name="Nat. Commun.">
        <title>Genomic analyses provide insights into spinach domestication and the genetic basis of agronomic traits.</title>
        <authorList>
            <person name="Cai X."/>
            <person name="Sun X."/>
            <person name="Xu C."/>
            <person name="Sun H."/>
            <person name="Wang X."/>
            <person name="Ge C."/>
            <person name="Zhang Z."/>
            <person name="Wang Q."/>
            <person name="Fei Z."/>
            <person name="Jiao C."/>
            <person name="Wang Q."/>
        </authorList>
    </citation>
    <scope>NUCLEOTIDE SEQUENCE [LARGE SCALE GENOMIC DNA]</scope>
    <source>
        <strain evidence="2">cv. Varoflay</strain>
    </source>
</reference>
<evidence type="ECO:0000259" key="1">
    <source>
        <dbReference type="PROSITE" id="PS50878"/>
    </source>
</evidence>
<dbReference type="InterPro" id="IPR000477">
    <property type="entry name" value="RT_dom"/>
</dbReference>
<dbReference type="InterPro" id="IPR005135">
    <property type="entry name" value="Endo/exonuclease/phosphatase"/>
</dbReference>
<dbReference type="InterPro" id="IPR036691">
    <property type="entry name" value="Endo/exonu/phosph_ase_sf"/>
</dbReference>
<dbReference type="RefSeq" id="XP_056685700.1">
    <property type="nucleotide sequence ID" value="XM_056829722.1"/>
</dbReference>
<dbReference type="InterPro" id="IPR043502">
    <property type="entry name" value="DNA/RNA_pol_sf"/>
</dbReference>
<dbReference type="GeneID" id="110775175"/>
<gene>
    <name evidence="3" type="primary">LOC110775175</name>
</gene>
<dbReference type="Gene3D" id="3.60.10.10">
    <property type="entry name" value="Endonuclease/exonuclease/phosphatase"/>
    <property type="match status" value="1"/>
</dbReference>
<name>A0ABM3QQR5_SPIOL</name>
<dbReference type="PANTHER" id="PTHR33116">
    <property type="entry name" value="REVERSE TRANSCRIPTASE ZINC-BINDING DOMAIN-CONTAINING PROTEIN-RELATED-RELATED"/>
    <property type="match status" value="1"/>
</dbReference>
<dbReference type="SUPFAM" id="SSF56219">
    <property type="entry name" value="DNase I-like"/>
    <property type="match status" value="1"/>
</dbReference>
<dbReference type="CDD" id="cd01650">
    <property type="entry name" value="RT_nLTR_like"/>
    <property type="match status" value="1"/>
</dbReference>
<dbReference type="Proteomes" id="UP000813463">
    <property type="component" value="Chromosome 5"/>
</dbReference>
<dbReference type="PROSITE" id="PS50878">
    <property type="entry name" value="RT_POL"/>
    <property type="match status" value="1"/>
</dbReference>
<keyword evidence="2" id="KW-1185">Reference proteome</keyword>
<feature type="domain" description="Reverse transcriptase" evidence="1">
    <location>
        <begin position="444"/>
        <end position="725"/>
    </location>
</feature>
<dbReference type="Pfam" id="PF00078">
    <property type="entry name" value="RVT_1"/>
    <property type="match status" value="1"/>
</dbReference>
<sequence>MRSRDFIDKIDPLTQKKFKEFSRTRNTPDPMIIVAWNCRGMARRGFRTNLYHLYTEHRPDIIILTETKTSQAHTKHILKTILSYQSNPFENYVMAEPYGLSGGIVVMWDPRINFKLIGSDQHAIHGIVEVNTKPEYQFFLSAIYASTKYKSRVETWHDLIELAAHMSIPWVVMGDFNEVTSQSEKLGGRLVKMKRVDKYIDTMDRCGLIDAGCVGSRFTLYNKRKEKPIYQRLDRAWTNMHWLDRFPSTTVTTLPRDSSDHNPIKLIANPERVVAKPTEKDFKMEPLWYSQPGFAKMVDDNWSNLNAEIDGIQKALETRPFNRHFLDLNDELSKDLNLILEQEEKFWMTRARTNWLACGDQNTSFFHKSVTVRRRRNRITTLNTEVGQQVEGDELTGHIVNYFNTLFTSEPTVPVCANHHYLCSIKIDQPITVEKVGKAVFELGPLKAPGRDGKVNETVICIIPKTEHPETIKQFRPISLCNANYKIVSKVLVNRIRPHLRNMISPNQNSFLLGRGCDVNYIAATEVLHSMKNRKGKKGWFALKIDLEKAYDRLDWNFIRFCLARKGFDKSSCDLIMECIASPQTSVLVNGKSSNSFKTSRGIRQGDPISPYIFIICMEYLTDLIYEASDQGEWKPFFLKRGGIPITHLMFADDLILFGDTSRETLHSMQRVLDQFWECSGQNMNNSKSKLYFSQHTPGDQKDLFTLALQVEQSPDLGTYLGFPLTDKRPTQTQLAHICRNIKGKLNFWKTKSLSKAGRLVLIRSSLSAIASYSMQVLSLPKKTLHEIDQTCARFLWGNESENRKVHLVAWDKVCSAKEVGGLEIRSALIMNQVAMTKLCWKMNSADNLAINLVREKYVSNRAFPASFKTGSHIWQNVGKGWNLYNQLTGWCIGNGEQINLWNDNWTRKGSLRSIIAGPLNRGEEDQTLDSIIQNGQWKLNELAALLPTDLANWIQAIPLTSFGCDTPFCTPKAFIFIFGKTNFPYQFKEKNGIQYGKLDVPQKSKCLFGSAYGIGCPLHTI</sequence>
<dbReference type="PANTHER" id="PTHR33116:SF70">
    <property type="entry name" value="NON-LTR RETROELEMENT REVERSE TRANSCRIPTASE-LIKE PROTEIN"/>
    <property type="match status" value="1"/>
</dbReference>
<dbReference type="SUPFAM" id="SSF56672">
    <property type="entry name" value="DNA/RNA polymerases"/>
    <property type="match status" value="1"/>
</dbReference>
<reference evidence="3" key="2">
    <citation type="submission" date="2025-08" db="UniProtKB">
        <authorList>
            <consortium name="RefSeq"/>
        </authorList>
    </citation>
    <scope>IDENTIFICATION</scope>
    <source>
        <tissue evidence="3">Leaf</tissue>
    </source>
</reference>
<accession>A0ABM3QQR5</accession>
<organism evidence="2 3">
    <name type="scientific">Spinacia oleracea</name>
    <name type="common">Spinach</name>
    <dbReference type="NCBI Taxonomy" id="3562"/>
    <lineage>
        <taxon>Eukaryota</taxon>
        <taxon>Viridiplantae</taxon>
        <taxon>Streptophyta</taxon>
        <taxon>Embryophyta</taxon>
        <taxon>Tracheophyta</taxon>
        <taxon>Spermatophyta</taxon>
        <taxon>Magnoliopsida</taxon>
        <taxon>eudicotyledons</taxon>
        <taxon>Gunneridae</taxon>
        <taxon>Pentapetalae</taxon>
        <taxon>Caryophyllales</taxon>
        <taxon>Chenopodiaceae</taxon>
        <taxon>Chenopodioideae</taxon>
        <taxon>Anserineae</taxon>
        <taxon>Spinacia</taxon>
    </lineage>
</organism>